<dbReference type="EMBL" id="CAKKLH010000235">
    <property type="protein sequence ID" value="CAH0106786.1"/>
    <property type="molecule type" value="Genomic_DNA"/>
</dbReference>
<accession>A0A8J2RP29</accession>
<protein>
    <submittedName>
        <fullName evidence="1">Uncharacterized protein</fullName>
    </submittedName>
</protein>
<evidence type="ECO:0000313" key="1">
    <source>
        <dbReference type="EMBL" id="CAH0106786.1"/>
    </source>
</evidence>
<organism evidence="1 2">
    <name type="scientific">Daphnia galeata</name>
    <dbReference type="NCBI Taxonomy" id="27404"/>
    <lineage>
        <taxon>Eukaryota</taxon>
        <taxon>Metazoa</taxon>
        <taxon>Ecdysozoa</taxon>
        <taxon>Arthropoda</taxon>
        <taxon>Crustacea</taxon>
        <taxon>Branchiopoda</taxon>
        <taxon>Diplostraca</taxon>
        <taxon>Cladocera</taxon>
        <taxon>Anomopoda</taxon>
        <taxon>Daphniidae</taxon>
        <taxon>Daphnia</taxon>
    </lineage>
</organism>
<name>A0A8J2RP29_9CRUS</name>
<reference evidence="1" key="1">
    <citation type="submission" date="2021-11" db="EMBL/GenBank/DDBJ databases">
        <authorList>
            <person name="Schell T."/>
        </authorList>
    </citation>
    <scope>NUCLEOTIDE SEQUENCE</scope>
    <source>
        <strain evidence="1">M5</strain>
    </source>
</reference>
<dbReference type="Proteomes" id="UP000789390">
    <property type="component" value="Unassembled WGS sequence"/>
</dbReference>
<gene>
    <name evidence="1" type="ORF">DGAL_LOCUS9946</name>
</gene>
<sequence>MASSMGLSGGRYLDPHSDSGFHYKYFPMDTEYTLILLGASKVLRTRSEMKSASNSKRLCFEARGCLFE</sequence>
<dbReference type="AlphaFoldDB" id="A0A8J2RP29"/>
<comment type="caution">
    <text evidence="1">The sequence shown here is derived from an EMBL/GenBank/DDBJ whole genome shotgun (WGS) entry which is preliminary data.</text>
</comment>
<evidence type="ECO:0000313" key="2">
    <source>
        <dbReference type="Proteomes" id="UP000789390"/>
    </source>
</evidence>
<proteinExistence type="predicted"/>
<keyword evidence="2" id="KW-1185">Reference proteome</keyword>